<dbReference type="InterPro" id="IPR012341">
    <property type="entry name" value="6hp_glycosidase-like_sf"/>
</dbReference>
<feature type="domain" description="Glycosyl hydrolase family 95 catalytic" evidence="1">
    <location>
        <begin position="27"/>
        <end position="98"/>
    </location>
</feature>
<keyword evidence="3" id="KW-1185">Reference proteome</keyword>
<evidence type="ECO:0000313" key="2">
    <source>
        <dbReference type="EMBL" id="MEC0227645.1"/>
    </source>
</evidence>
<dbReference type="Gene3D" id="1.50.10.10">
    <property type="match status" value="1"/>
</dbReference>
<dbReference type="EMBL" id="JARLKY010000023">
    <property type="protein sequence ID" value="MEC0227645.1"/>
    <property type="molecule type" value="Genomic_DNA"/>
</dbReference>
<dbReference type="InterPro" id="IPR008928">
    <property type="entry name" value="6-hairpin_glycosidase_sf"/>
</dbReference>
<gene>
    <name evidence="2" type="ORF">P4I72_10960</name>
</gene>
<reference evidence="2 3" key="1">
    <citation type="submission" date="2023-03" db="EMBL/GenBank/DDBJ databases">
        <title>Bacillus Genome Sequencing.</title>
        <authorList>
            <person name="Dunlap C."/>
        </authorList>
    </citation>
    <scope>NUCLEOTIDE SEQUENCE [LARGE SCALE GENOMIC DNA]</scope>
    <source>
        <strain evidence="2 3">BD-533</strain>
    </source>
</reference>
<proteinExistence type="predicted"/>
<dbReference type="PANTHER" id="PTHR31084:SF3">
    <property type="entry name" value="ALPHA-FUCOSIDASE A"/>
    <property type="match status" value="1"/>
</dbReference>
<comment type="caution">
    <text evidence="2">The sequence shown here is derived from an EMBL/GenBank/DDBJ whole genome shotgun (WGS) entry which is preliminary data.</text>
</comment>
<evidence type="ECO:0000259" key="1">
    <source>
        <dbReference type="Pfam" id="PF22124"/>
    </source>
</evidence>
<name>A0ABU6G0G6_9BACL</name>
<dbReference type="InterPro" id="IPR054363">
    <property type="entry name" value="GH95_cat"/>
</dbReference>
<dbReference type="Pfam" id="PF22124">
    <property type="entry name" value="Glyco_hydro_95_cat"/>
    <property type="match status" value="1"/>
</dbReference>
<evidence type="ECO:0000313" key="3">
    <source>
        <dbReference type="Proteomes" id="UP001338137"/>
    </source>
</evidence>
<dbReference type="PANTHER" id="PTHR31084">
    <property type="entry name" value="ALPHA-L-FUCOSIDASE 2"/>
    <property type="match status" value="1"/>
</dbReference>
<accession>A0ABU6G0G6</accession>
<organism evidence="2 3">
    <name type="scientific">Paenibacillus alba</name>
    <dbReference type="NCBI Taxonomy" id="1197127"/>
    <lineage>
        <taxon>Bacteria</taxon>
        <taxon>Bacillati</taxon>
        <taxon>Bacillota</taxon>
        <taxon>Bacilli</taxon>
        <taxon>Bacillales</taxon>
        <taxon>Paenibacillaceae</taxon>
        <taxon>Paenibacillus</taxon>
    </lineage>
</organism>
<dbReference type="SUPFAM" id="SSF48208">
    <property type="entry name" value="Six-hairpin glycosidases"/>
    <property type="match status" value="1"/>
</dbReference>
<protein>
    <recommendedName>
        <fullName evidence="1">Glycosyl hydrolase family 95 catalytic domain-containing protein</fullName>
    </recommendedName>
</protein>
<dbReference type="Proteomes" id="UP001338137">
    <property type="component" value="Unassembled WGS sequence"/>
</dbReference>
<sequence length="100" mass="11426">MLKTAIRYGNILKTWLSMEQKPHYPISALTGGMWLMFNVYDHYRFTQDKTFLRDTAFPLMKGSAEFALDLLVANKDGYLVTSPSTSPETKYVLSDAQKLP</sequence>